<evidence type="ECO:0000313" key="14">
    <source>
        <dbReference type="Proteomes" id="UP000516314"/>
    </source>
</evidence>
<protein>
    <submittedName>
        <fullName evidence="13">(thale cress) hypothetical protein</fullName>
    </submittedName>
</protein>
<evidence type="ECO:0000256" key="1">
    <source>
        <dbReference type="ARBA" id="ARBA00004609"/>
    </source>
</evidence>
<evidence type="ECO:0000256" key="7">
    <source>
        <dbReference type="ARBA" id="ARBA00023157"/>
    </source>
</evidence>
<keyword evidence="10" id="KW-0812">Transmembrane</keyword>
<evidence type="ECO:0000256" key="2">
    <source>
        <dbReference type="ARBA" id="ARBA00009748"/>
    </source>
</evidence>
<keyword evidence="5 11" id="KW-0732">Signal</keyword>
<evidence type="ECO:0000259" key="12">
    <source>
        <dbReference type="Pfam" id="PF14368"/>
    </source>
</evidence>
<comment type="similarity">
    <text evidence="2">Belongs to the plant LTP family.</text>
</comment>
<keyword evidence="10" id="KW-1133">Transmembrane helix</keyword>
<evidence type="ECO:0000256" key="4">
    <source>
        <dbReference type="ARBA" id="ARBA00022622"/>
    </source>
</evidence>
<accession>A0A7G2EZY2</accession>
<dbReference type="Proteomes" id="UP000516314">
    <property type="component" value="Chromosome 4"/>
</dbReference>
<comment type="subcellular location">
    <subcellularLocation>
        <location evidence="1">Cell membrane</location>
        <topology evidence="1">Lipid-anchor</topology>
        <topology evidence="1">GPI-anchor</topology>
    </subcellularLocation>
</comment>
<evidence type="ECO:0000313" key="13">
    <source>
        <dbReference type="EMBL" id="CAD5327675.1"/>
    </source>
</evidence>
<keyword evidence="9" id="KW-0449">Lipoprotein</keyword>
<dbReference type="EMBL" id="LR881469">
    <property type="protein sequence ID" value="CAD5327675.1"/>
    <property type="molecule type" value="Genomic_DNA"/>
</dbReference>
<feature type="transmembrane region" description="Helical" evidence="10">
    <location>
        <begin position="144"/>
        <end position="161"/>
    </location>
</feature>
<keyword evidence="3" id="KW-1003">Cell membrane</keyword>
<name>A0A7G2EZY2_ARATH</name>
<dbReference type="Pfam" id="PF14368">
    <property type="entry name" value="LTP_2"/>
    <property type="match status" value="1"/>
</dbReference>
<evidence type="ECO:0000256" key="6">
    <source>
        <dbReference type="ARBA" id="ARBA00023136"/>
    </source>
</evidence>
<sequence>MAQTTTLIFLLLATLLVAATTVSGQGPHIPLAPSPSVNEAMNCAAGLAVCLPAITQRGPPSQECCTAVETALTTQLSCLCGFIKSPMLLIPFNVTDFNALFSKTCGLTTDPNLCSETAAQAPLPKTAAPVPGAPKSDKDAASKLAGTGLVGIVVITIAAMFY</sequence>
<dbReference type="InterPro" id="IPR043325">
    <property type="entry name" value="LTSS"/>
</dbReference>
<feature type="chain" id="PRO_5028864514" evidence="11">
    <location>
        <begin position="25"/>
        <end position="162"/>
    </location>
</feature>
<organism evidence="13 14">
    <name type="scientific">Arabidopsis thaliana</name>
    <name type="common">Mouse-ear cress</name>
    <dbReference type="NCBI Taxonomy" id="3702"/>
    <lineage>
        <taxon>Eukaryota</taxon>
        <taxon>Viridiplantae</taxon>
        <taxon>Streptophyta</taxon>
        <taxon>Embryophyta</taxon>
        <taxon>Tracheophyta</taxon>
        <taxon>Spermatophyta</taxon>
        <taxon>Magnoliopsida</taxon>
        <taxon>eudicotyledons</taxon>
        <taxon>Gunneridae</taxon>
        <taxon>Pentapetalae</taxon>
        <taxon>rosids</taxon>
        <taxon>malvids</taxon>
        <taxon>Brassicales</taxon>
        <taxon>Brassicaceae</taxon>
        <taxon>Camelineae</taxon>
        <taxon>Arabidopsis</taxon>
    </lineage>
</organism>
<evidence type="ECO:0000256" key="11">
    <source>
        <dbReference type="SAM" id="SignalP"/>
    </source>
</evidence>
<evidence type="ECO:0000256" key="8">
    <source>
        <dbReference type="ARBA" id="ARBA00023180"/>
    </source>
</evidence>
<keyword evidence="4" id="KW-0336">GPI-anchor</keyword>
<keyword evidence="8" id="KW-0325">Glycoprotein</keyword>
<dbReference type="PANTHER" id="PTHR33044">
    <property type="entry name" value="BIFUNCTIONAL INHIBITOR/LIPID-TRANSFER PROTEIN/SEED STORAGE 2S ALBUMIN SUPERFAMILY PROTEIN-RELATED"/>
    <property type="match status" value="1"/>
</dbReference>
<dbReference type="GO" id="GO:0098552">
    <property type="term" value="C:side of membrane"/>
    <property type="evidence" value="ECO:0007669"/>
    <property type="project" value="UniProtKB-KW"/>
</dbReference>
<evidence type="ECO:0000256" key="10">
    <source>
        <dbReference type="SAM" id="Phobius"/>
    </source>
</evidence>
<keyword evidence="6 10" id="KW-0472">Membrane</keyword>
<dbReference type="InterPro" id="IPR016140">
    <property type="entry name" value="Bifunc_inhib/LTP/seed_store"/>
</dbReference>
<dbReference type="SUPFAM" id="SSF47699">
    <property type="entry name" value="Bifunctional inhibitor/lipid-transfer protein/seed storage 2S albumin"/>
    <property type="match status" value="1"/>
</dbReference>
<dbReference type="AlphaFoldDB" id="A0A7G2EZY2"/>
<dbReference type="InterPro" id="IPR036312">
    <property type="entry name" value="Bifun_inhib/LTP/seed_sf"/>
</dbReference>
<proteinExistence type="inferred from homology"/>
<feature type="domain" description="Bifunctional inhibitor/plant lipid transfer protein/seed storage helical" evidence="12">
    <location>
        <begin position="39"/>
        <end position="114"/>
    </location>
</feature>
<keyword evidence="7" id="KW-1015">Disulfide bond</keyword>
<dbReference type="Gene3D" id="1.10.110.10">
    <property type="entry name" value="Plant lipid-transfer and hydrophobic proteins"/>
    <property type="match status" value="1"/>
</dbReference>
<evidence type="ECO:0000256" key="9">
    <source>
        <dbReference type="ARBA" id="ARBA00023288"/>
    </source>
</evidence>
<evidence type="ECO:0000256" key="5">
    <source>
        <dbReference type="ARBA" id="ARBA00022729"/>
    </source>
</evidence>
<feature type="signal peptide" evidence="11">
    <location>
        <begin position="1"/>
        <end position="24"/>
    </location>
</feature>
<evidence type="ECO:0000256" key="3">
    <source>
        <dbReference type="ARBA" id="ARBA00022475"/>
    </source>
</evidence>
<gene>
    <name evidence="13" type="ORF">AT9943_LOCUS15371</name>
</gene>
<dbReference type="GO" id="GO:0005886">
    <property type="term" value="C:plasma membrane"/>
    <property type="evidence" value="ECO:0007669"/>
    <property type="project" value="UniProtKB-SubCell"/>
</dbReference>
<reference evidence="13 14" key="1">
    <citation type="submission" date="2020-09" db="EMBL/GenBank/DDBJ databases">
        <authorList>
            <person name="Ashkenazy H."/>
        </authorList>
    </citation>
    <scope>NUCLEOTIDE SEQUENCE [LARGE SCALE GENOMIC DNA]</scope>
    <source>
        <strain evidence="14">cv. Cdm-0</strain>
    </source>
</reference>